<feature type="region of interest" description="Disordered" evidence="1">
    <location>
        <begin position="27"/>
        <end position="80"/>
    </location>
</feature>
<evidence type="ECO:0000256" key="1">
    <source>
        <dbReference type="SAM" id="MobiDB-lite"/>
    </source>
</evidence>
<proteinExistence type="predicted"/>
<sequence length="80" mass="8574">MFGGAPQLVAEESAMSKAREEACVALGRGRSREDKVTTASAGLHRKGPTARGVRRRRRGSRLRATHAAWLGSSRNGVPCD</sequence>
<accession>A0A426ZPQ3</accession>
<comment type="caution">
    <text evidence="2">The sequence shown here is derived from an EMBL/GenBank/DDBJ whole genome shotgun (WGS) entry which is preliminary data.</text>
</comment>
<feature type="compositionally biased region" description="Basic residues" evidence="1">
    <location>
        <begin position="43"/>
        <end position="64"/>
    </location>
</feature>
<evidence type="ECO:0000313" key="2">
    <source>
        <dbReference type="EMBL" id="RRT65905.1"/>
    </source>
</evidence>
<organism evidence="2 3">
    <name type="scientific">Ensete ventricosum</name>
    <name type="common">Abyssinian banana</name>
    <name type="synonym">Musa ensete</name>
    <dbReference type="NCBI Taxonomy" id="4639"/>
    <lineage>
        <taxon>Eukaryota</taxon>
        <taxon>Viridiplantae</taxon>
        <taxon>Streptophyta</taxon>
        <taxon>Embryophyta</taxon>
        <taxon>Tracheophyta</taxon>
        <taxon>Spermatophyta</taxon>
        <taxon>Magnoliopsida</taxon>
        <taxon>Liliopsida</taxon>
        <taxon>Zingiberales</taxon>
        <taxon>Musaceae</taxon>
        <taxon>Ensete</taxon>
    </lineage>
</organism>
<reference evidence="2 3" key="1">
    <citation type="journal article" date="2014" name="Agronomy (Basel)">
        <title>A Draft Genome Sequence for Ensete ventricosum, the Drought-Tolerant Tree Against Hunger.</title>
        <authorList>
            <person name="Harrison J."/>
            <person name="Moore K.A."/>
            <person name="Paszkiewicz K."/>
            <person name="Jones T."/>
            <person name="Grant M."/>
            <person name="Ambacheew D."/>
            <person name="Muzemil S."/>
            <person name="Studholme D.J."/>
        </authorList>
    </citation>
    <scope>NUCLEOTIDE SEQUENCE [LARGE SCALE GENOMIC DNA]</scope>
</reference>
<evidence type="ECO:0000313" key="3">
    <source>
        <dbReference type="Proteomes" id="UP000287651"/>
    </source>
</evidence>
<dbReference type="AlphaFoldDB" id="A0A426ZPQ3"/>
<gene>
    <name evidence="2" type="ORF">B296_00026470</name>
</gene>
<feature type="non-terminal residue" evidence="2">
    <location>
        <position position="80"/>
    </location>
</feature>
<dbReference type="EMBL" id="AMZH03005637">
    <property type="protein sequence ID" value="RRT65905.1"/>
    <property type="molecule type" value="Genomic_DNA"/>
</dbReference>
<dbReference type="Proteomes" id="UP000287651">
    <property type="component" value="Unassembled WGS sequence"/>
</dbReference>
<name>A0A426ZPQ3_ENSVE</name>
<protein>
    <submittedName>
        <fullName evidence="2">Uncharacterized protein</fullName>
    </submittedName>
</protein>